<evidence type="ECO:0000256" key="9">
    <source>
        <dbReference type="ARBA" id="ARBA00023204"/>
    </source>
</evidence>
<dbReference type="InterPro" id="IPR027417">
    <property type="entry name" value="P-loop_NTPase"/>
</dbReference>
<keyword evidence="9" id="KW-0234">DNA repair</keyword>
<dbReference type="InterPro" id="IPR014016">
    <property type="entry name" value="UvrD-like_ATP-bd"/>
</dbReference>
<feature type="compositionally biased region" description="Low complexity" evidence="16">
    <location>
        <begin position="1033"/>
        <end position="1048"/>
    </location>
</feature>
<dbReference type="PROSITE" id="PS51198">
    <property type="entry name" value="UVRD_HELICASE_ATP_BIND"/>
    <property type="match status" value="1"/>
</dbReference>
<dbReference type="InterPro" id="IPR014017">
    <property type="entry name" value="DNA_helicase_UvrD-like_C"/>
</dbReference>
<keyword evidence="5 15" id="KW-0347">Helicase</keyword>
<keyword evidence="1" id="KW-0540">Nuclease</keyword>
<sequence>MSNADNFAVSVPPTDPHPPPDASERSHALDPAQSFLVQAPAGSGKTYLLTQRFLRLLAEVESPDQIVAITFTKPAAAEMRNRILDALETAARPFDGTGRDENLTALAARALERSEQLGWQLLRQNAQLRILTIDAFCRSLALQSPLSWGMLSGLGGQLEMAEDPGQLYRLAARRTVEAIAREDSPARPSVEALLRWRDNNWNDVEDLIAEMLQARSRWFQDFVFAHNIDWAALRQRLEQPFRRGALKSLERFITLLDQAPDGRDRILTLARSACETPGDSSPYELAELVDLSSSFTSEDGQEEALILESAVSEFRCIAKFLLNNDGNWRRPGGLNKNHGFPSTTDGKLQKTRFSELTCDLDNVPGLREALAEFAGGLPLRYSDEEWELVRHCFAVLREAAGQLHVVFAESGTVDYTEVAQMALRILAPENGYPSDLAIRQADGVRHLLIDEFQDTSRSQYELLTRLIAAWPEREGRSCFCVGDPMQSIYGFREAEVELFERMKRFGLPAGREAGDDPYEFTFVPLRANFRTTRSLVDDLNDRFAEIFAASEGGVPFSPAEAVRTDGSQARAELHLEFTRAGKAALIPALSNPDTSSAQATAHAQLTQIVELVRLRLAEASVQGLQRFRIAVLGRKRKSLTPIAEALTKAGIPFRSVDVVPLQERSEVVDALSLARALLHPADRTAWLGVLRAPWCGLSLAELYLLTSDDDETINGTPIPELLRARLPLLAANEALSARAIEATTRVAQVCNEATASRAAAGSLSLGTWLESVWLALGGADTVNPEQAENLRVLWAALDGLPEGEMDLCGPALDAALRDLYAQPDPLANSEFGVQLMTIHKSKGLEFEVVIVPDLDAPERAGQREMMAWLERGLAEPGSGEEHTSEFLVAPIQAKGTKAGATKNWVAKAKRELERQEAKRLLYVAATRAREELHLFARPRFQVDKKTGERKLASPTGLLATAWPAIEDEVLGRFAAWDTNFQTADQAIALPALAAAADVADMGGIVIPFPPSVRPTRSTQVRRLPEGYTAPRLRSASQSGRGSGASRPADGLAEDSAFSYSRTEGGLASRALGIAIHTLLEHVSMLRVTLSAEEAAAAVANLLPGVVAQARHTGLTHIEALQLSDKALDIAQRRSLEPLGRWILAPHAEALSEARWTGTTGRAASAAKAIRNLRADRVFRTIEMPPSEGNFRAPDEPNSDPVWWVIDYKTSHAENADLSQTAARSAFLETHRKQHHEQLEAYARFLRALNDAAGEPSSRIQAGLFYSVLGLFDSWEI</sequence>
<feature type="domain" description="UvrD-like helicase ATP-binding" evidence="17">
    <location>
        <begin position="18"/>
        <end position="532"/>
    </location>
</feature>
<feature type="region of interest" description="Disordered" evidence="16">
    <location>
        <begin position="1"/>
        <end position="27"/>
    </location>
</feature>
<evidence type="ECO:0000256" key="6">
    <source>
        <dbReference type="ARBA" id="ARBA00022839"/>
    </source>
</evidence>
<evidence type="ECO:0000256" key="10">
    <source>
        <dbReference type="ARBA" id="ARBA00023235"/>
    </source>
</evidence>
<evidence type="ECO:0000256" key="5">
    <source>
        <dbReference type="ARBA" id="ARBA00022806"/>
    </source>
</evidence>
<dbReference type="Pfam" id="PF13361">
    <property type="entry name" value="UvrD_C"/>
    <property type="match status" value="2"/>
</dbReference>
<dbReference type="PANTHER" id="PTHR11070:SF2">
    <property type="entry name" value="ATP-DEPENDENT DNA HELICASE SRS2"/>
    <property type="match status" value="1"/>
</dbReference>
<dbReference type="RefSeq" id="WP_263339226.1">
    <property type="nucleotide sequence ID" value="NZ_JAGSYH010000005.1"/>
</dbReference>
<comment type="catalytic activity">
    <reaction evidence="14">
        <text>ATP + H2O = ADP + phosphate + H(+)</text>
        <dbReference type="Rhea" id="RHEA:13065"/>
        <dbReference type="ChEBI" id="CHEBI:15377"/>
        <dbReference type="ChEBI" id="CHEBI:15378"/>
        <dbReference type="ChEBI" id="CHEBI:30616"/>
        <dbReference type="ChEBI" id="CHEBI:43474"/>
        <dbReference type="ChEBI" id="CHEBI:456216"/>
        <dbReference type="EC" id="5.6.2.4"/>
    </reaction>
</comment>
<evidence type="ECO:0000313" key="20">
    <source>
        <dbReference type="Proteomes" id="UP001596091"/>
    </source>
</evidence>
<keyword evidence="3" id="KW-0227">DNA damage</keyword>
<evidence type="ECO:0000256" key="13">
    <source>
        <dbReference type="ARBA" id="ARBA00034923"/>
    </source>
</evidence>
<evidence type="ECO:0000256" key="8">
    <source>
        <dbReference type="ARBA" id="ARBA00023125"/>
    </source>
</evidence>
<evidence type="ECO:0000256" key="12">
    <source>
        <dbReference type="ARBA" id="ARBA00034808"/>
    </source>
</evidence>
<evidence type="ECO:0000259" key="17">
    <source>
        <dbReference type="PROSITE" id="PS51198"/>
    </source>
</evidence>
<proteinExistence type="predicted"/>
<accession>A0ABW1EG97</accession>
<organism evidence="19 20">
    <name type="scientific">Acidicapsa dinghuensis</name>
    <dbReference type="NCBI Taxonomy" id="2218256"/>
    <lineage>
        <taxon>Bacteria</taxon>
        <taxon>Pseudomonadati</taxon>
        <taxon>Acidobacteriota</taxon>
        <taxon>Terriglobia</taxon>
        <taxon>Terriglobales</taxon>
        <taxon>Acidobacteriaceae</taxon>
        <taxon>Acidicapsa</taxon>
    </lineage>
</organism>
<evidence type="ECO:0000256" key="1">
    <source>
        <dbReference type="ARBA" id="ARBA00022722"/>
    </source>
</evidence>
<dbReference type="Gene3D" id="3.40.50.300">
    <property type="entry name" value="P-loop containing nucleotide triphosphate hydrolases"/>
    <property type="match status" value="4"/>
</dbReference>
<feature type="domain" description="UvrD-like helicase C-terminal" evidence="18">
    <location>
        <begin position="553"/>
        <end position="843"/>
    </location>
</feature>
<comment type="catalytic activity">
    <reaction evidence="11">
        <text>Couples ATP hydrolysis with the unwinding of duplex DNA by translocating in the 3'-5' direction.</text>
        <dbReference type="EC" id="5.6.2.4"/>
    </reaction>
</comment>
<reference evidence="20" key="1">
    <citation type="journal article" date="2019" name="Int. J. Syst. Evol. Microbiol.">
        <title>The Global Catalogue of Microorganisms (GCM) 10K type strain sequencing project: providing services to taxonomists for standard genome sequencing and annotation.</title>
        <authorList>
            <consortium name="The Broad Institute Genomics Platform"/>
            <consortium name="The Broad Institute Genome Sequencing Center for Infectious Disease"/>
            <person name="Wu L."/>
            <person name="Ma J."/>
        </authorList>
    </citation>
    <scope>NUCLEOTIDE SEQUENCE [LARGE SCALE GENOMIC DNA]</scope>
    <source>
        <strain evidence="20">JCM 4087</strain>
    </source>
</reference>
<feature type="region of interest" description="Disordered" evidence="16">
    <location>
        <begin position="1014"/>
        <end position="1050"/>
    </location>
</feature>
<dbReference type="Gene3D" id="3.90.320.10">
    <property type="match status" value="1"/>
</dbReference>
<dbReference type="PROSITE" id="PS51217">
    <property type="entry name" value="UVRD_HELICASE_CTER"/>
    <property type="match status" value="1"/>
</dbReference>
<evidence type="ECO:0000256" key="4">
    <source>
        <dbReference type="ARBA" id="ARBA00022801"/>
    </source>
</evidence>
<evidence type="ECO:0000256" key="3">
    <source>
        <dbReference type="ARBA" id="ARBA00022763"/>
    </source>
</evidence>
<evidence type="ECO:0000256" key="14">
    <source>
        <dbReference type="ARBA" id="ARBA00048988"/>
    </source>
</evidence>
<dbReference type="InterPro" id="IPR000212">
    <property type="entry name" value="DNA_helicase_UvrD/REP"/>
</dbReference>
<evidence type="ECO:0000313" key="19">
    <source>
        <dbReference type="EMBL" id="MFC5862994.1"/>
    </source>
</evidence>
<keyword evidence="2 15" id="KW-0547">Nucleotide-binding</keyword>
<dbReference type="GO" id="GO:0008854">
    <property type="term" value="F:exodeoxyribonuclease V activity"/>
    <property type="evidence" value="ECO:0007669"/>
    <property type="project" value="UniProtKB-EC"/>
</dbReference>
<keyword evidence="4 15" id="KW-0378">Hydrolase</keyword>
<dbReference type="EC" id="5.6.2.4" evidence="12"/>
<evidence type="ECO:0000259" key="18">
    <source>
        <dbReference type="PROSITE" id="PS51217"/>
    </source>
</evidence>
<feature type="binding site" evidence="15">
    <location>
        <begin position="39"/>
        <end position="46"/>
    </location>
    <ligand>
        <name>ATP</name>
        <dbReference type="ChEBI" id="CHEBI:30616"/>
    </ligand>
</feature>
<protein>
    <recommendedName>
        <fullName evidence="12">DNA 3'-5' helicase</fullName>
        <ecNumber evidence="12">5.6.2.4</ecNumber>
    </recommendedName>
    <alternativeName>
        <fullName evidence="13">DNA 3'-5' helicase II</fullName>
    </alternativeName>
</protein>
<dbReference type="InterPro" id="IPR011604">
    <property type="entry name" value="PDDEXK-like_dom_sf"/>
</dbReference>
<dbReference type="SUPFAM" id="SSF52540">
    <property type="entry name" value="P-loop containing nucleoside triphosphate hydrolases"/>
    <property type="match status" value="1"/>
</dbReference>
<gene>
    <name evidence="19" type="ORF">ACFPT7_11875</name>
</gene>
<keyword evidence="10" id="KW-0413">Isomerase</keyword>
<keyword evidence="7 15" id="KW-0067">ATP-binding</keyword>
<dbReference type="Proteomes" id="UP001596091">
    <property type="component" value="Unassembled WGS sequence"/>
</dbReference>
<evidence type="ECO:0000256" key="11">
    <source>
        <dbReference type="ARBA" id="ARBA00034617"/>
    </source>
</evidence>
<dbReference type="PANTHER" id="PTHR11070">
    <property type="entry name" value="UVRD / RECB / PCRA DNA HELICASE FAMILY MEMBER"/>
    <property type="match status" value="1"/>
</dbReference>
<name>A0ABW1EG97_9BACT</name>
<evidence type="ECO:0000256" key="2">
    <source>
        <dbReference type="ARBA" id="ARBA00022741"/>
    </source>
</evidence>
<dbReference type="Pfam" id="PF00580">
    <property type="entry name" value="UvrD-helicase"/>
    <property type="match status" value="2"/>
</dbReference>
<evidence type="ECO:0000256" key="7">
    <source>
        <dbReference type="ARBA" id="ARBA00022840"/>
    </source>
</evidence>
<keyword evidence="8" id="KW-0238">DNA-binding</keyword>
<dbReference type="Gene3D" id="1.10.486.10">
    <property type="entry name" value="PCRA, domain 4"/>
    <property type="match status" value="1"/>
</dbReference>
<keyword evidence="6" id="KW-0269">Exonuclease</keyword>
<evidence type="ECO:0000256" key="16">
    <source>
        <dbReference type="SAM" id="MobiDB-lite"/>
    </source>
</evidence>
<keyword evidence="20" id="KW-1185">Reference proteome</keyword>
<evidence type="ECO:0000256" key="15">
    <source>
        <dbReference type="PROSITE-ProRule" id="PRU00560"/>
    </source>
</evidence>
<comment type="caution">
    <text evidence="19">The sequence shown here is derived from an EMBL/GenBank/DDBJ whole genome shotgun (WGS) entry which is preliminary data.</text>
</comment>
<dbReference type="EMBL" id="JBHSPH010000003">
    <property type="protein sequence ID" value="MFC5862994.1"/>
    <property type="molecule type" value="Genomic_DNA"/>
</dbReference>